<protein>
    <submittedName>
        <fullName evidence="1">Uncharacterized protein</fullName>
    </submittedName>
</protein>
<reference evidence="1 2" key="1">
    <citation type="submission" date="2018-11" db="EMBL/GenBank/DDBJ databases">
        <authorList>
            <consortium name="Pathogen Informatics"/>
        </authorList>
    </citation>
    <scope>NUCLEOTIDE SEQUENCE [LARGE SCALE GENOMIC DNA]</scope>
</reference>
<evidence type="ECO:0000313" key="1">
    <source>
        <dbReference type="EMBL" id="VDK89085.1"/>
    </source>
</evidence>
<proteinExistence type="predicted"/>
<dbReference type="EMBL" id="UYRU01045258">
    <property type="protein sequence ID" value="VDK89085.1"/>
    <property type="molecule type" value="Genomic_DNA"/>
</dbReference>
<evidence type="ECO:0000313" key="2">
    <source>
        <dbReference type="Proteomes" id="UP000281553"/>
    </source>
</evidence>
<dbReference type="AlphaFoldDB" id="A0A3P6U4W7"/>
<gene>
    <name evidence="1" type="ORF">DILT_LOCUS4317</name>
</gene>
<keyword evidence="2" id="KW-1185">Reference proteome</keyword>
<accession>A0A3P6U4W7</accession>
<dbReference type="Proteomes" id="UP000281553">
    <property type="component" value="Unassembled WGS sequence"/>
</dbReference>
<name>A0A3P6U4W7_DIBLA</name>
<organism evidence="1 2">
    <name type="scientific">Dibothriocephalus latus</name>
    <name type="common">Fish tapeworm</name>
    <name type="synonym">Diphyllobothrium latum</name>
    <dbReference type="NCBI Taxonomy" id="60516"/>
    <lineage>
        <taxon>Eukaryota</taxon>
        <taxon>Metazoa</taxon>
        <taxon>Spiralia</taxon>
        <taxon>Lophotrochozoa</taxon>
        <taxon>Platyhelminthes</taxon>
        <taxon>Cestoda</taxon>
        <taxon>Eucestoda</taxon>
        <taxon>Diphyllobothriidea</taxon>
        <taxon>Diphyllobothriidae</taxon>
        <taxon>Dibothriocephalus</taxon>
    </lineage>
</organism>
<sequence length="135" mass="15247">MKHTHPVTPELATLYPKRRKLQSEFYVKDPSSSLAAGFRYEETSTEPERVCPKKPLNVFSYVQKNSQSPQESLIRPQTTILKSKSCFPTELGEISFTSKQTVLNTDSQAVTIDPLKMSNGPWFTTTESAHVPELQ</sequence>